<dbReference type="STRING" id="407036.SAMN05216243_1182"/>
<evidence type="ECO:0000313" key="1">
    <source>
        <dbReference type="EMBL" id="SDJ86022.1"/>
    </source>
</evidence>
<keyword evidence="2" id="KW-1185">Reference proteome</keyword>
<dbReference type="PANTHER" id="PTHR40051:SF1">
    <property type="entry name" value="YOLD-LIKE FAMILY PROTEIN"/>
    <property type="match status" value="1"/>
</dbReference>
<name>A0A1G8X5X9_9BACI</name>
<proteinExistence type="predicted"/>
<dbReference type="Proteomes" id="UP000198694">
    <property type="component" value="Unassembled WGS sequence"/>
</dbReference>
<sequence>MIMPEHVEMLNEWYESENFVEKPILSEDQLQEMKQTIQEAVKFKRKIFIFFYDNGKVGLVEGIIKGHGMGKLEVENNDGVDYLAPSEVVDVSIV</sequence>
<dbReference type="RefSeq" id="WP_093211918.1">
    <property type="nucleotide sequence ID" value="NZ_FNFL01000001.1"/>
</dbReference>
<evidence type="ECO:0000313" key="2">
    <source>
        <dbReference type="Proteomes" id="UP000198694"/>
    </source>
</evidence>
<protein>
    <submittedName>
        <fullName evidence="1">YolD-like protein</fullName>
    </submittedName>
</protein>
<dbReference type="InterPro" id="IPR014962">
    <property type="entry name" value="YolD"/>
</dbReference>
<dbReference type="EMBL" id="FNFL01000001">
    <property type="protein sequence ID" value="SDJ86022.1"/>
    <property type="molecule type" value="Genomic_DNA"/>
</dbReference>
<reference evidence="1 2" key="1">
    <citation type="submission" date="2016-10" db="EMBL/GenBank/DDBJ databases">
        <authorList>
            <person name="de Groot N.N."/>
        </authorList>
    </citation>
    <scope>NUCLEOTIDE SEQUENCE [LARGE SCALE GENOMIC DNA]</scope>
    <source>
        <strain evidence="1 2">CGMCC 1.6502</strain>
    </source>
</reference>
<dbReference type="Pfam" id="PF08863">
    <property type="entry name" value="YolD"/>
    <property type="match status" value="1"/>
</dbReference>
<dbReference type="OrthoDB" id="1644322at2"/>
<accession>A0A1G8X5X9</accession>
<gene>
    <name evidence="1" type="ORF">SAMN05216243_1182</name>
</gene>
<organism evidence="1 2">
    <name type="scientific">Sediminibacillus albus</name>
    <dbReference type="NCBI Taxonomy" id="407036"/>
    <lineage>
        <taxon>Bacteria</taxon>
        <taxon>Bacillati</taxon>
        <taxon>Bacillota</taxon>
        <taxon>Bacilli</taxon>
        <taxon>Bacillales</taxon>
        <taxon>Bacillaceae</taxon>
        <taxon>Sediminibacillus</taxon>
    </lineage>
</organism>
<dbReference type="AlphaFoldDB" id="A0A1G8X5X9"/>
<dbReference type="PANTHER" id="PTHR40051">
    <property type="entry name" value="IG HYPOTHETICAL 15966"/>
    <property type="match status" value="1"/>
</dbReference>